<proteinExistence type="predicted"/>
<feature type="compositionally biased region" description="Basic and acidic residues" evidence="1">
    <location>
        <begin position="214"/>
        <end position="223"/>
    </location>
</feature>
<dbReference type="InterPro" id="IPR054552">
    <property type="entry name" value="SPT2_N"/>
</dbReference>
<comment type="caution">
    <text evidence="3">The sequence shown here is derived from an EMBL/GenBank/DDBJ whole genome shotgun (WGS) entry which is preliminary data.</text>
</comment>
<feature type="region of interest" description="Disordered" evidence="1">
    <location>
        <begin position="41"/>
        <end position="100"/>
    </location>
</feature>
<feature type="compositionally biased region" description="Basic and acidic residues" evidence="1">
    <location>
        <begin position="56"/>
        <end position="80"/>
    </location>
</feature>
<evidence type="ECO:0000313" key="3">
    <source>
        <dbReference type="EMBL" id="KAF7278591.1"/>
    </source>
</evidence>
<gene>
    <name evidence="3" type="ORF">GWI33_008166</name>
</gene>
<evidence type="ECO:0000313" key="4">
    <source>
        <dbReference type="Proteomes" id="UP000625711"/>
    </source>
</evidence>
<organism evidence="3 4">
    <name type="scientific">Rhynchophorus ferrugineus</name>
    <name type="common">Red palm weevil</name>
    <name type="synonym">Curculio ferrugineus</name>
    <dbReference type="NCBI Taxonomy" id="354439"/>
    <lineage>
        <taxon>Eukaryota</taxon>
        <taxon>Metazoa</taxon>
        <taxon>Ecdysozoa</taxon>
        <taxon>Arthropoda</taxon>
        <taxon>Hexapoda</taxon>
        <taxon>Insecta</taxon>
        <taxon>Pterygota</taxon>
        <taxon>Neoptera</taxon>
        <taxon>Endopterygota</taxon>
        <taxon>Coleoptera</taxon>
        <taxon>Polyphaga</taxon>
        <taxon>Cucujiformia</taxon>
        <taxon>Curculionidae</taxon>
        <taxon>Dryophthorinae</taxon>
        <taxon>Rhynchophorus</taxon>
    </lineage>
</organism>
<dbReference type="EMBL" id="JAACXV010000395">
    <property type="protein sequence ID" value="KAF7278591.1"/>
    <property type="molecule type" value="Genomic_DNA"/>
</dbReference>
<sequence>MDQKQFCIYWARFIYNRICDENMVQCIFRQIVSKTKFEPPKKIKKDSKGLSGNTKKFLDRKEAEEQKKTEDARINKETLLEQRSQNQHADQNKVHSDPNDYGCVSQESSVFYEKNMKKYSKLRVELKFYFFIKKLRKPRNRPDNSRKNCKDKPKPTPPPMSFQGFSNILKKPMQKANVKMEKPNKNGIETIANISRLPKHPGSGQNVSKHTRSAYRDETDVKKNLQTKQPSNLTLLNNKNIDQRNSSVNKNSSREDALAKSVSVKKCILTEKVASGKLQGKTKEFPPRIFYLKVHLKMLDLESFHHQMFETLRGKRRIMNDSNEKYDSELDDLIDDGFEEEYN</sequence>
<dbReference type="Proteomes" id="UP000625711">
    <property type="component" value="Unassembled WGS sequence"/>
</dbReference>
<dbReference type="AlphaFoldDB" id="A0A834MB98"/>
<feature type="compositionally biased region" description="Basic and acidic residues" evidence="1">
    <location>
        <begin position="140"/>
        <end position="154"/>
    </location>
</feature>
<feature type="domain" description="SPT2 homolog N-terminal" evidence="2">
    <location>
        <begin position="32"/>
        <end position="90"/>
    </location>
</feature>
<feature type="region of interest" description="Disordered" evidence="1">
    <location>
        <begin position="195"/>
        <end position="229"/>
    </location>
</feature>
<keyword evidence="4" id="KW-1185">Reference proteome</keyword>
<name>A0A834MB98_RHYFE</name>
<feature type="region of interest" description="Disordered" evidence="1">
    <location>
        <begin position="138"/>
        <end position="162"/>
    </location>
</feature>
<reference evidence="3" key="1">
    <citation type="submission" date="2020-08" db="EMBL/GenBank/DDBJ databases">
        <title>Genome sequencing and assembly of the red palm weevil Rhynchophorus ferrugineus.</title>
        <authorList>
            <person name="Dias G.B."/>
            <person name="Bergman C.M."/>
            <person name="Manee M."/>
        </authorList>
    </citation>
    <scope>NUCLEOTIDE SEQUENCE</scope>
    <source>
        <strain evidence="3">AA-2017</strain>
        <tissue evidence="3">Whole larva</tissue>
    </source>
</reference>
<evidence type="ECO:0000259" key="2">
    <source>
        <dbReference type="Pfam" id="PF22878"/>
    </source>
</evidence>
<evidence type="ECO:0000256" key="1">
    <source>
        <dbReference type="SAM" id="MobiDB-lite"/>
    </source>
</evidence>
<protein>
    <recommendedName>
        <fullName evidence="2">SPT2 homolog N-terminal domain-containing protein</fullName>
    </recommendedName>
</protein>
<dbReference type="Pfam" id="PF22878">
    <property type="entry name" value="SPT2_N"/>
    <property type="match status" value="1"/>
</dbReference>
<accession>A0A834MB98</accession>